<comment type="caution">
    <text evidence="3">The sequence shown here is derived from an EMBL/GenBank/DDBJ whole genome shotgun (WGS) entry which is preliminary data.</text>
</comment>
<dbReference type="PANTHER" id="PTHR14709">
    <property type="entry name" value="GLUTAMINE AND SERINE-RICH PROTEIN 1-RELATED"/>
    <property type="match status" value="1"/>
</dbReference>
<evidence type="ECO:0000313" key="4">
    <source>
        <dbReference type="Proteomes" id="UP000606274"/>
    </source>
</evidence>
<dbReference type="EMBL" id="JABFDY010000013">
    <property type="protein sequence ID" value="KAF7699268.1"/>
    <property type="molecule type" value="Genomic_DNA"/>
</dbReference>
<feature type="domain" description="DUF4211" evidence="2">
    <location>
        <begin position="1521"/>
        <end position="1640"/>
    </location>
</feature>
<dbReference type="Pfam" id="PF13926">
    <property type="entry name" value="DUF4211"/>
    <property type="match status" value="1"/>
</dbReference>
<feature type="compositionally biased region" description="Polar residues" evidence="1">
    <location>
        <begin position="981"/>
        <end position="991"/>
    </location>
</feature>
<feature type="region of interest" description="Disordered" evidence="1">
    <location>
        <begin position="1074"/>
        <end position="1137"/>
    </location>
</feature>
<protein>
    <recommendedName>
        <fullName evidence="2">DUF4211 domain-containing protein</fullName>
    </recommendedName>
</protein>
<feature type="compositionally biased region" description="Basic and acidic residues" evidence="1">
    <location>
        <begin position="360"/>
        <end position="380"/>
    </location>
</feature>
<dbReference type="PANTHER" id="PTHR14709:SF2">
    <property type="entry name" value="GLUTAMINE AND SERINE-RICH PROTEIN 1"/>
    <property type="match status" value="1"/>
</dbReference>
<keyword evidence="4" id="KW-1185">Reference proteome</keyword>
<feature type="compositionally biased region" description="Low complexity" evidence="1">
    <location>
        <begin position="1118"/>
        <end position="1129"/>
    </location>
</feature>
<name>A0A8T0B1Z6_SILME</name>
<accession>A0A8T0B1Z6</accession>
<feature type="region of interest" description="Disordered" evidence="1">
    <location>
        <begin position="590"/>
        <end position="620"/>
    </location>
</feature>
<feature type="region of interest" description="Disordered" evidence="1">
    <location>
        <begin position="530"/>
        <end position="575"/>
    </location>
</feature>
<evidence type="ECO:0000259" key="2">
    <source>
        <dbReference type="Pfam" id="PF13926"/>
    </source>
</evidence>
<feature type="region of interest" description="Disordered" evidence="1">
    <location>
        <begin position="1470"/>
        <end position="1528"/>
    </location>
</feature>
<feature type="compositionally biased region" description="Basic and acidic residues" evidence="1">
    <location>
        <begin position="992"/>
        <end position="1016"/>
    </location>
</feature>
<feature type="region of interest" description="Disordered" evidence="1">
    <location>
        <begin position="1261"/>
        <end position="1291"/>
    </location>
</feature>
<feature type="region of interest" description="Disordered" evidence="1">
    <location>
        <begin position="291"/>
        <end position="407"/>
    </location>
</feature>
<feature type="compositionally biased region" description="Polar residues" evidence="1">
    <location>
        <begin position="1170"/>
        <end position="1182"/>
    </location>
</feature>
<dbReference type="OrthoDB" id="8447576at2759"/>
<evidence type="ECO:0000313" key="3">
    <source>
        <dbReference type="EMBL" id="KAF7699268.1"/>
    </source>
</evidence>
<feature type="region of interest" description="Disordered" evidence="1">
    <location>
        <begin position="1169"/>
        <end position="1216"/>
    </location>
</feature>
<dbReference type="InterPro" id="IPR025451">
    <property type="entry name" value="DUF4211"/>
</dbReference>
<gene>
    <name evidence="3" type="ORF">HF521_004010</name>
</gene>
<feature type="compositionally biased region" description="Polar residues" evidence="1">
    <location>
        <begin position="311"/>
        <end position="357"/>
    </location>
</feature>
<dbReference type="Proteomes" id="UP000606274">
    <property type="component" value="Unassembled WGS sequence"/>
</dbReference>
<organism evidence="3 4">
    <name type="scientific">Silurus meridionalis</name>
    <name type="common">Southern catfish</name>
    <name type="synonym">Silurus soldatovi meridionalis</name>
    <dbReference type="NCBI Taxonomy" id="175797"/>
    <lineage>
        <taxon>Eukaryota</taxon>
        <taxon>Metazoa</taxon>
        <taxon>Chordata</taxon>
        <taxon>Craniata</taxon>
        <taxon>Vertebrata</taxon>
        <taxon>Euteleostomi</taxon>
        <taxon>Actinopterygii</taxon>
        <taxon>Neopterygii</taxon>
        <taxon>Teleostei</taxon>
        <taxon>Ostariophysi</taxon>
        <taxon>Siluriformes</taxon>
        <taxon>Siluridae</taxon>
        <taxon>Silurus</taxon>
    </lineage>
</organism>
<dbReference type="InterPro" id="IPR052466">
    <property type="entry name" value="DNA_MethProtect_Complex"/>
</dbReference>
<feature type="compositionally biased region" description="Polar residues" evidence="1">
    <location>
        <begin position="1279"/>
        <end position="1291"/>
    </location>
</feature>
<proteinExistence type="predicted"/>
<feature type="compositionally biased region" description="Polar residues" evidence="1">
    <location>
        <begin position="1470"/>
        <end position="1484"/>
    </location>
</feature>
<feature type="compositionally biased region" description="Polar residues" evidence="1">
    <location>
        <begin position="382"/>
        <end position="407"/>
    </location>
</feature>
<feature type="compositionally biased region" description="Polar residues" evidence="1">
    <location>
        <begin position="590"/>
        <end position="615"/>
    </location>
</feature>
<evidence type="ECO:0000256" key="1">
    <source>
        <dbReference type="SAM" id="MobiDB-lite"/>
    </source>
</evidence>
<feature type="compositionally biased region" description="Basic and acidic residues" evidence="1">
    <location>
        <begin position="1266"/>
        <end position="1278"/>
    </location>
</feature>
<feature type="compositionally biased region" description="Basic and acidic residues" evidence="1">
    <location>
        <begin position="1493"/>
        <end position="1509"/>
    </location>
</feature>
<feature type="region of interest" description="Disordered" evidence="1">
    <location>
        <begin position="979"/>
        <end position="1022"/>
    </location>
</feature>
<sequence>MDGRYMGSGFAERRATSGETVDWAYTNPVSSSYGVTHIETEHPQQQSYASSQTLTTYTTSHHPTGVFDSSLHTTGISTTESSVMNFLSSIESRGLQAGPVATSLLPQFRTSPWQTGTNSSTELFLTGALPSSGTFPTLSALSSYQHPSPFPTRSFATTSALTVQHTTFTPSNGLLSSNDPLLQIKPSQTTVPTAFAFERLAGASLGTSLPVQSSTYRSAQESAPHLLQPQFSLLPSSLSNSQQTIPPYGAPVFSSSIERALQRECSVIKHHQRPSSTQPVQQQLSVSAQHSLPDYLPDGADVSYQDPSRHSPVSNSPSGIPRQANNSATQQKTATVQLQQTQTHSASVPSSRFSSTCGVKAKDDSNKSTEHLGEGSELHDQAVSSPMQQHRYSSTAQKHSSVIASQSQTYTSPQLSSLMSISPSQTYITSQSLISNLNESHAFSSNQSEKLPSIYKTLPSLAAQSENETSVSHSLLYSSGQKSIMSQASNREEYDEPAQRLCMANASNNYSSSQSLSTVSYYAQGAESVSPSQSYASGQSVTPSPPFSSSYAHSLPSSNSTQDYTLMQPSPSKTDGMLLQQTQKYLLSDQSTSSPATYTQATQNNQSSMEQSPANSKRKENEGLFLTTKENCVELTNANMQALQQTSISSSSTQTLTNIDVQSNVVYVVSKMDDRHAHSVIRSNSRSEEQLIGFTPMSSVKDERMSTSIGQLVSNATSHVTSCTKNNSTLLQSSHVALNTDQLKEHPVLLKIPTAHQEDHQTQINRGDQRQLLQEQAQFVHLPSAQVLLEPSQMILLQQPLLHAGLNQSKHVQMQPVSVQFLQMNNELLNSAVSAIESPQITHQVVDATKLHQKDTFITTTNQHDAKQHFTLSSVCFPDAMLMADERNILSNVDDILAATAAACGVTPQDFKTSSSEGDLALISSPSETKCHYELGNNKHEANSFSLQHMISNTQTITLSINGGQLITDIHKEVDGHQAFTPPNSHTQQNNSKHEISEKVTNHRGKNEVSLKEHTNNDFSLNSNEGTINTFANNHTDFHLTSQEYNSTGFGETDKNKDQSKVVKSVKIEEKFAECSSDGLSKKRGRSKGSSKQTTNEENGQPKAQKRSGQVKRQNSKGSETSSSSTSEGCLDSYQQQERIRQKIREVEEKQPEVKTGFIGSFLDFLKSGPKQQFSSSPIRSPNRTRKPSVPKRPFNQSVPPKPLAPTTPMVSPDINTVSSTKRLDEELQKNLETLPSFSSDEDESVGKNQDLQKSISSALSSLDEPLDKHQSESKGSHDSTSQEQSADAELVNTQSLDTKLKQQQKPGLNEVPVEELVKNIPPNKLAVCLATVAIEGLTDEELSDSGEEGMYRERDEFVVKNEDIESLQVTLKAGIEPPAIWKVQKALLQKFIPELRDGKRVFSATNSYLGYFGDAKTMYRRVYVKFLDTVNKREYVRVCNRKPRCKPMHSMRGSQKALLAQRAAVPVASDSSALKSSTKQSLSKPRPKQPKAKAEPPPKKRKKWKEEFTDSTQLASPEGEDDEFTPPVPFTSRFLNTRTMKETFKSFVELLISLALDADLMITLERENDELLLPHMKRVDGMITDNRRRLLPKLQVGQVFKNALDSFPELSVVTELKTDGETPTLKVRLSGKTYNRKTMKPSKSAVKLPLEYTVEQQKAHWFSLYHSLQHYKYHTYVMCMEEISLLRSRGVDLGQEETVQTCMGNRVWVEGLFDRFGDLLTQVQQVCL</sequence>
<reference evidence="3" key="1">
    <citation type="submission" date="2020-08" db="EMBL/GenBank/DDBJ databases">
        <title>Chromosome-level assembly of Southern catfish (Silurus meridionalis) provides insights into visual adaptation to the nocturnal and benthic lifestyles.</title>
        <authorList>
            <person name="Zhang Y."/>
            <person name="Wang D."/>
            <person name="Peng Z."/>
        </authorList>
    </citation>
    <scope>NUCLEOTIDE SEQUENCE</scope>
    <source>
        <strain evidence="3">SWU-2019-XX</strain>
        <tissue evidence="3">Muscle</tissue>
    </source>
</reference>